<feature type="transmembrane region" description="Helical" evidence="8">
    <location>
        <begin position="76"/>
        <end position="108"/>
    </location>
</feature>
<evidence type="ECO:0000256" key="6">
    <source>
        <dbReference type="ARBA" id="ARBA00022989"/>
    </source>
</evidence>
<gene>
    <name evidence="10" type="ORF">JOC28_001251</name>
</gene>
<feature type="transmembrane region" description="Helical" evidence="8">
    <location>
        <begin position="356"/>
        <end position="377"/>
    </location>
</feature>
<evidence type="ECO:0000256" key="3">
    <source>
        <dbReference type="ARBA" id="ARBA00022475"/>
    </source>
</evidence>
<feature type="transmembrane region" description="Helical" evidence="8">
    <location>
        <begin position="235"/>
        <end position="258"/>
    </location>
</feature>
<feature type="transmembrane region" description="Helical" evidence="8">
    <location>
        <begin position="195"/>
        <end position="215"/>
    </location>
</feature>
<dbReference type="Pfam" id="PF07690">
    <property type="entry name" value="MFS_1"/>
    <property type="match status" value="1"/>
</dbReference>
<evidence type="ECO:0000256" key="1">
    <source>
        <dbReference type="ARBA" id="ARBA00004429"/>
    </source>
</evidence>
<feature type="transmembrane region" description="Helical" evidence="8">
    <location>
        <begin position="265"/>
        <end position="283"/>
    </location>
</feature>
<feature type="transmembrane region" description="Helical" evidence="8">
    <location>
        <begin position="12"/>
        <end position="33"/>
    </location>
</feature>
<evidence type="ECO:0000259" key="9">
    <source>
        <dbReference type="PROSITE" id="PS50850"/>
    </source>
</evidence>
<keyword evidence="5 8" id="KW-0812">Transmembrane</keyword>
<accession>A0ABS2PSU6</accession>
<feature type="transmembrane region" description="Helical" evidence="8">
    <location>
        <begin position="154"/>
        <end position="174"/>
    </location>
</feature>
<keyword evidence="7 8" id="KW-0472">Membrane</keyword>
<feature type="domain" description="Major facilitator superfamily (MFS) profile" evidence="9">
    <location>
        <begin position="7"/>
        <end position="379"/>
    </location>
</feature>
<name>A0ABS2PSU6_9STRE</name>
<keyword evidence="4" id="KW-0997">Cell inner membrane</keyword>
<dbReference type="RefSeq" id="WP_205009805.1">
    <property type="nucleotide sequence ID" value="NZ_JAFBEH010000023.1"/>
</dbReference>
<dbReference type="PROSITE" id="PS50850">
    <property type="entry name" value="MFS"/>
    <property type="match status" value="1"/>
</dbReference>
<dbReference type="PANTHER" id="PTHR23522">
    <property type="entry name" value="BLL5896 PROTEIN"/>
    <property type="match status" value="1"/>
</dbReference>
<keyword evidence="11" id="KW-1185">Reference proteome</keyword>
<keyword evidence="6 8" id="KW-1133">Transmembrane helix</keyword>
<dbReference type="EMBL" id="JAFBEH010000023">
    <property type="protein sequence ID" value="MBM7642951.1"/>
    <property type="molecule type" value="Genomic_DNA"/>
</dbReference>
<evidence type="ECO:0000313" key="11">
    <source>
        <dbReference type="Proteomes" id="UP000697472"/>
    </source>
</evidence>
<evidence type="ECO:0000256" key="8">
    <source>
        <dbReference type="SAM" id="Phobius"/>
    </source>
</evidence>
<comment type="caution">
    <text evidence="10">The sequence shown here is derived from an EMBL/GenBank/DDBJ whole genome shotgun (WGS) entry which is preliminary data.</text>
</comment>
<dbReference type="Gene3D" id="1.20.1250.20">
    <property type="entry name" value="MFS general substrate transporter like domains"/>
    <property type="match status" value="2"/>
</dbReference>
<dbReference type="InterPro" id="IPR020846">
    <property type="entry name" value="MFS_dom"/>
</dbReference>
<dbReference type="InterPro" id="IPR011701">
    <property type="entry name" value="MFS"/>
</dbReference>
<reference evidence="10 11" key="1">
    <citation type="submission" date="2021-01" db="EMBL/GenBank/DDBJ databases">
        <title>Genomic Encyclopedia of Type Strains, Phase IV (KMG-IV): sequencing the most valuable type-strain genomes for metagenomic binning, comparative biology and taxonomic classification.</title>
        <authorList>
            <person name="Goeker M."/>
        </authorList>
    </citation>
    <scope>NUCLEOTIDE SEQUENCE [LARGE SCALE GENOMIC DNA]</scope>
    <source>
        <strain evidence="10 11">DSM 27382</strain>
    </source>
</reference>
<evidence type="ECO:0000256" key="4">
    <source>
        <dbReference type="ARBA" id="ARBA00022519"/>
    </source>
</evidence>
<evidence type="ECO:0000256" key="5">
    <source>
        <dbReference type="ARBA" id="ARBA00022692"/>
    </source>
</evidence>
<keyword evidence="2" id="KW-0813">Transport</keyword>
<evidence type="ECO:0000313" key="10">
    <source>
        <dbReference type="EMBL" id="MBM7642951.1"/>
    </source>
</evidence>
<dbReference type="PANTHER" id="PTHR23522:SF10">
    <property type="entry name" value="3-PHENYLPROPIONIC ACID TRANSPORTER-RELATED"/>
    <property type="match status" value="1"/>
</dbReference>
<sequence length="387" mass="42998">MKTYRNSYLAYFLMYLFYYLSWSLFSTLISVYLMDKGYRPSQVSLVVSLSFFLSMLAQPFIGYLNDRFEQKKVIAVSLFLCIIGALCFLASGSILFYALSYSIVLLLINGTNPVLESIATRSPFSYGKIRIWGTIGYAMGSQLAGFIYDQVSPQAIYCLFIVTILLAVLGILGTDPKTELHESQREKSETSFWQLFKNPIFLIYILIATLFSGVMNTNHTYVPSLLEDSGLSVGLATSVVSIAVLCEAPLTLLSFLFMDRFKSKPLILVSMSMVALQCLIYALDIDLSSKILATLLAKHLAGMLFIMVNLKIVTSLVDGAYLITALALVQTGRNLGSILMQHIAGQILDYSSYANMYWVMTGVVLLAILSMIALPLPSGMEKKLFSR</sequence>
<dbReference type="InterPro" id="IPR036259">
    <property type="entry name" value="MFS_trans_sf"/>
</dbReference>
<dbReference type="Proteomes" id="UP000697472">
    <property type="component" value="Unassembled WGS sequence"/>
</dbReference>
<evidence type="ECO:0000256" key="7">
    <source>
        <dbReference type="ARBA" id="ARBA00023136"/>
    </source>
</evidence>
<feature type="transmembrane region" description="Helical" evidence="8">
    <location>
        <begin position="45"/>
        <end position="64"/>
    </location>
</feature>
<organism evidence="10 11">
    <name type="scientific">Streptococcus loxodontisalivarius</name>
    <dbReference type="NCBI Taxonomy" id="1349415"/>
    <lineage>
        <taxon>Bacteria</taxon>
        <taxon>Bacillati</taxon>
        <taxon>Bacillota</taxon>
        <taxon>Bacilli</taxon>
        <taxon>Lactobacillales</taxon>
        <taxon>Streptococcaceae</taxon>
        <taxon>Streptococcus</taxon>
    </lineage>
</organism>
<dbReference type="SUPFAM" id="SSF103473">
    <property type="entry name" value="MFS general substrate transporter"/>
    <property type="match status" value="1"/>
</dbReference>
<comment type="subcellular location">
    <subcellularLocation>
        <location evidence="1">Cell inner membrane</location>
        <topology evidence="1">Multi-pass membrane protein</topology>
    </subcellularLocation>
</comment>
<keyword evidence="3" id="KW-1003">Cell membrane</keyword>
<proteinExistence type="predicted"/>
<protein>
    <submittedName>
        <fullName evidence="10">OHS family lactose permease-like MFS transporter</fullName>
    </submittedName>
</protein>
<evidence type="ECO:0000256" key="2">
    <source>
        <dbReference type="ARBA" id="ARBA00022448"/>
    </source>
</evidence>